<sequence length="257" mass="28123">MKILLLILVSLLLIECQGPRDDSDKSRDRGFDRPSRDFNRSGRGFDRPEGGFDGPRKGNLEKPYERRKNHGFGRDAKNKDRKNPGKVGDKKDSRKSNELQRRKIMSFQHGVTLGLRIGFMKIADKKNGRKDNGDKSNKRIKNMKDSSFKSGFEAGMKLAKENADLLTDDGKNVGDTDTTDRPQSGEATTDECSTETTDGSTEDSSTYKPSLDPSTTKSIAATTPASVVPPTSESVASTAKDSVHTATPESSTSTVSQ</sequence>
<organism evidence="1 2">
    <name type="scientific">Rhabditophanes sp. KR3021</name>
    <dbReference type="NCBI Taxonomy" id="114890"/>
    <lineage>
        <taxon>Eukaryota</taxon>
        <taxon>Metazoa</taxon>
        <taxon>Ecdysozoa</taxon>
        <taxon>Nematoda</taxon>
        <taxon>Chromadorea</taxon>
        <taxon>Rhabditida</taxon>
        <taxon>Tylenchina</taxon>
        <taxon>Panagrolaimomorpha</taxon>
        <taxon>Strongyloidoidea</taxon>
        <taxon>Alloionematidae</taxon>
        <taxon>Rhabditophanes</taxon>
    </lineage>
</organism>
<proteinExistence type="predicted"/>
<reference evidence="2" key="1">
    <citation type="submission" date="2016-11" db="UniProtKB">
        <authorList>
            <consortium name="WormBaseParasite"/>
        </authorList>
    </citation>
    <scope>IDENTIFICATION</scope>
    <source>
        <strain evidence="2">KR3021</strain>
    </source>
</reference>
<protein>
    <submittedName>
        <fullName evidence="2">DUF148 domain-containing protein</fullName>
    </submittedName>
</protein>
<evidence type="ECO:0000313" key="1">
    <source>
        <dbReference type="Proteomes" id="UP000095286"/>
    </source>
</evidence>
<accession>A0AC35TT42</accession>
<evidence type="ECO:0000313" key="2">
    <source>
        <dbReference type="WBParaSite" id="RSKR_0000389200.1"/>
    </source>
</evidence>
<dbReference type="Proteomes" id="UP000095286">
    <property type="component" value="Unplaced"/>
</dbReference>
<name>A0AC35TT42_9BILA</name>
<dbReference type="WBParaSite" id="RSKR_0000389200.1">
    <property type="protein sequence ID" value="RSKR_0000389200.1"/>
    <property type="gene ID" value="RSKR_0000389200"/>
</dbReference>